<keyword evidence="1" id="KW-1133">Transmembrane helix</keyword>
<evidence type="ECO:0000313" key="2">
    <source>
        <dbReference type="EMBL" id="JAI01921.1"/>
    </source>
</evidence>
<protein>
    <submittedName>
        <fullName evidence="2">Uncharacterized protein</fullName>
    </submittedName>
</protein>
<reference evidence="2" key="1">
    <citation type="submission" date="2014-11" db="EMBL/GenBank/DDBJ databases">
        <authorList>
            <person name="Amaro Gonzalez C."/>
        </authorList>
    </citation>
    <scope>NUCLEOTIDE SEQUENCE</scope>
</reference>
<feature type="transmembrane region" description="Helical" evidence="1">
    <location>
        <begin position="20"/>
        <end position="38"/>
    </location>
</feature>
<dbReference type="EMBL" id="GBXM01006657">
    <property type="protein sequence ID" value="JAI01921.1"/>
    <property type="molecule type" value="Transcribed_RNA"/>
</dbReference>
<name>A0A0E9XJA7_ANGAN</name>
<reference evidence="2" key="2">
    <citation type="journal article" date="2015" name="Fish Shellfish Immunol.">
        <title>Early steps in the European eel (Anguilla anguilla)-Vibrio vulnificus interaction in the gills: Role of the RtxA13 toxin.</title>
        <authorList>
            <person name="Callol A."/>
            <person name="Pajuelo D."/>
            <person name="Ebbesson L."/>
            <person name="Teles M."/>
            <person name="MacKenzie S."/>
            <person name="Amaro C."/>
        </authorList>
    </citation>
    <scope>NUCLEOTIDE SEQUENCE</scope>
</reference>
<organism evidence="2">
    <name type="scientific">Anguilla anguilla</name>
    <name type="common">European freshwater eel</name>
    <name type="synonym">Muraena anguilla</name>
    <dbReference type="NCBI Taxonomy" id="7936"/>
    <lineage>
        <taxon>Eukaryota</taxon>
        <taxon>Metazoa</taxon>
        <taxon>Chordata</taxon>
        <taxon>Craniata</taxon>
        <taxon>Vertebrata</taxon>
        <taxon>Euteleostomi</taxon>
        <taxon>Actinopterygii</taxon>
        <taxon>Neopterygii</taxon>
        <taxon>Teleostei</taxon>
        <taxon>Anguilliformes</taxon>
        <taxon>Anguillidae</taxon>
        <taxon>Anguilla</taxon>
    </lineage>
</organism>
<sequence length="39" mass="4321">MFGAPGARGLNAYAVNMAPFFIYFMKVLFSLVSVCRCVE</sequence>
<accession>A0A0E9XJA7</accession>
<keyword evidence="1" id="KW-0812">Transmembrane</keyword>
<proteinExistence type="predicted"/>
<keyword evidence="1" id="KW-0472">Membrane</keyword>
<evidence type="ECO:0000256" key="1">
    <source>
        <dbReference type="SAM" id="Phobius"/>
    </source>
</evidence>
<dbReference type="AlphaFoldDB" id="A0A0E9XJA7"/>